<protein>
    <submittedName>
        <fullName evidence="2">Uncharacterized protein</fullName>
    </submittedName>
</protein>
<proteinExistence type="predicted"/>
<organism evidence="2 3">
    <name type="scientific">Sphingomonas aurea</name>
    <dbReference type="NCBI Taxonomy" id="3063994"/>
    <lineage>
        <taxon>Bacteria</taxon>
        <taxon>Pseudomonadati</taxon>
        <taxon>Pseudomonadota</taxon>
        <taxon>Alphaproteobacteria</taxon>
        <taxon>Sphingomonadales</taxon>
        <taxon>Sphingomonadaceae</taxon>
        <taxon>Sphingomonas</taxon>
    </lineage>
</organism>
<keyword evidence="1" id="KW-0732">Signal</keyword>
<reference evidence="2 3" key="1">
    <citation type="submission" date="2023-07" db="EMBL/GenBank/DDBJ databases">
        <authorList>
            <person name="Kim M.K."/>
        </authorList>
    </citation>
    <scope>NUCLEOTIDE SEQUENCE [LARGE SCALE GENOMIC DNA]</scope>
    <source>
        <strain evidence="2 3">KR1UV-12</strain>
    </source>
</reference>
<dbReference type="RefSeq" id="WP_305173247.1">
    <property type="nucleotide sequence ID" value="NZ_JAUUDS010000004.1"/>
</dbReference>
<evidence type="ECO:0000256" key="1">
    <source>
        <dbReference type="SAM" id="SignalP"/>
    </source>
</evidence>
<feature type="chain" id="PRO_5045684244" evidence="1">
    <location>
        <begin position="18"/>
        <end position="104"/>
    </location>
</feature>
<evidence type="ECO:0000313" key="3">
    <source>
        <dbReference type="Proteomes" id="UP001230685"/>
    </source>
</evidence>
<dbReference type="Proteomes" id="UP001230685">
    <property type="component" value="Unassembled WGS sequence"/>
</dbReference>
<sequence>MKSITILALVASLSACAGPDAAVRLQRVDAALARVEAGYSASRTVAALFAPWLAPVQAARLHALAEGVEIALAAARHATDLASRRAALRRAEAATTAFRVAAGG</sequence>
<evidence type="ECO:0000313" key="2">
    <source>
        <dbReference type="EMBL" id="MDP1027536.1"/>
    </source>
</evidence>
<dbReference type="PROSITE" id="PS51257">
    <property type="entry name" value="PROKAR_LIPOPROTEIN"/>
    <property type="match status" value="1"/>
</dbReference>
<dbReference type="EMBL" id="JAUUDS010000004">
    <property type="protein sequence ID" value="MDP1027536.1"/>
    <property type="molecule type" value="Genomic_DNA"/>
</dbReference>
<name>A0ABT9EKQ5_9SPHN</name>
<comment type="caution">
    <text evidence="2">The sequence shown here is derived from an EMBL/GenBank/DDBJ whole genome shotgun (WGS) entry which is preliminary data.</text>
</comment>
<gene>
    <name evidence="2" type="ORF">Q5H91_09955</name>
</gene>
<feature type="signal peptide" evidence="1">
    <location>
        <begin position="1"/>
        <end position="17"/>
    </location>
</feature>
<keyword evidence="3" id="KW-1185">Reference proteome</keyword>
<accession>A0ABT9EKQ5</accession>